<dbReference type="PANTHER" id="PTHR14865:SF2">
    <property type="entry name" value="CST COMPLEX SUBUNIT CTC1"/>
    <property type="match status" value="1"/>
</dbReference>
<dbReference type="PANTHER" id="PTHR14865">
    <property type="entry name" value="CST COMPLEX SUBUNIT CTC1"/>
    <property type="match status" value="1"/>
</dbReference>
<evidence type="ECO:0000256" key="5">
    <source>
        <dbReference type="ARBA" id="ARBA00022454"/>
    </source>
</evidence>
<evidence type="ECO:0000256" key="7">
    <source>
        <dbReference type="ARBA" id="ARBA00023125"/>
    </source>
</evidence>
<dbReference type="GO" id="GO:0042162">
    <property type="term" value="F:telomeric DNA binding"/>
    <property type="evidence" value="ECO:0007669"/>
    <property type="project" value="TreeGrafter"/>
</dbReference>
<keyword evidence="6" id="KW-0779">Telomere</keyword>
<name>A0A835R0B9_VANPL</name>
<comment type="caution">
    <text evidence="10">The sequence shown here is derived from an EMBL/GenBank/DDBJ whole genome shotgun (WGS) entry which is preliminary data.</text>
</comment>
<evidence type="ECO:0000256" key="2">
    <source>
        <dbReference type="ARBA" id="ARBA00004574"/>
    </source>
</evidence>
<reference evidence="10 11" key="1">
    <citation type="journal article" date="2020" name="Nat. Food">
        <title>A phased Vanilla planifolia genome enables genetic improvement of flavour and production.</title>
        <authorList>
            <person name="Hasing T."/>
            <person name="Tang H."/>
            <person name="Brym M."/>
            <person name="Khazi F."/>
            <person name="Huang T."/>
            <person name="Chambers A.H."/>
        </authorList>
    </citation>
    <scope>NUCLEOTIDE SEQUENCE [LARGE SCALE GENOMIC DNA]</scope>
    <source>
        <tissue evidence="10">Leaf</tissue>
    </source>
</reference>
<evidence type="ECO:0000256" key="1">
    <source>
        <dbReference type="ARBA" id="ARBA00004123"/>
    </source>
</evidence>
<comment type="subcellular location">
    <subcellularLocation>
        <location evidence="2">Chromosome</location>
        <location evidence="2">Telomere</location>
    </subcellularLocation>
    <subcellularLocation>
        <location evidence="1">Nucleus</location>
    </subcellularLocation>
</comment>
<evidence type="ECO:0000256" key="8">
    <source>
        <dbReference type="ARBA" id="ARBA00023242"/>
    </source>
</evidence>
<comment type="similarity">
    <text evidence="3">Belongs to the CTC1 family.</text>
</comment>
<feature type="compositionally biased region" description="Basic and acidic residues" evidence="9">
    <location>
        <begin position="816"/>
        <end position="838"/>
    </location>
</feature>
<evidence type="ECO:0000256" key="4">
    <source>
        <dbReference type="ARBA" id="ARBA00016175"/>
    </source>
</evidence>
<dbReference type="GO" id="GO:0045740">
    <property type="term" value="P:positive regulation of DNA replication"/>
    <property type="evidence" value="ECO:0007669"/>
    <property type="project" value="TreeGrafter"/>
</dbReference>
<dbReference type="InterPro" id="IPR042617">
    <property type="entry name" value="CTC1-like"/>
</dbReference>
<protein>
    <recommendedName>
        <fullName evidence="4">CST complex subunit CTC1</fullName>
    </recommendedName>
</protein>
<gene>
    <name evidence="10" type="ORF">HPP92_010557</name>
</gene>
<evidence type="ECO:0000256" key="9">
    <source>
        <dbReference type="SAM" id="MobiDB-lite"/>
    </source>
</evidence>
<accession>A0A835R0B9</accession>
<evidence type="ECO:0000313" key="10">
    <source>
        <dbReference type="EMBL" id="KAG0479699.1"/>
    </source>
</evidence>
<dbReference type="InterPro" id="IPR028262">
    <property type="entry name" value="CTC1_plant"/>
</dbReference>
<keyword evidence="11" id="KW-1185">Reference proteome</keyword>
<dbReference type="GO" id="GO:0003697">
    <property type="term" value="F:single-stranded DNA binding"/>
    <property type="evidence" value="ECO:0007669"/>
    <property type="project" value="TreeGrafter"/>
</dbReference>
<dbReference type="Proteomes" id="UP000636800">
    <property type="component" value="Chromosome 5"/>
</dbReference>
<dbReference type="EMBL" id="JADCNL010000005">
    <property type="protein sequence ID" value="KAG0479699.1"/>
    <property type="molecule type" value="Genomic_DNA"/>
</dbReference>
<organism evidence="10 11">
    <name type="scientific">Vanilla planifolia</name>
    <name type="common">Vanilla</name>
    <dbReference type="NCBI Taxonomy" id="51239"/>
    <lineage>
        <taxon>Eukaryota</taxon>
        <taxon>Viridiplantae</taxon>
        <taxon>Streptophyta</taxon>
        <taxon>Embryophyta</taxon>
        <taxon>Tracheophyta</taxon>
        <taxon>Spermatophyta</taxon>
        <taxon>Magnoliopsida</taxon>
        <taxon>Liliopsida</taxon>
        <taxon>Asparagales</taxon>
        <taxon>Orchidaceae</taxon>
        <taxon>Vanilloideae</taxon>
        <taxon>Vanilleae</taxon>
        <taxon>Vanilla</taxon>
    </lineage>
</organism>
<proteinExistence type="inferred from homology"/>
<sequence length="838" mass="92707">MNPSMAEVQTISISDLLSLSRPLTGAASITPLSCFPSLKKHKAHPPPFVPKNSITEALFTDKINGLKPSFAPFNVPVLLVGTVDFPTDPDDQLLSFSDDSSSISCTLLDLDLKVIGCRIQVLAWNFIPFKESRGGLLEIVRWCFLPLLATESEKSVVPIRKAVHSSSIKCIVGVLRAVSPVFTVPWRNQLRGVDSIGFLVEIVTCKCNICSSSSSFDGPIKHNRNLAPEFVYFLGSSSRWRLVLVKLVGKVISLSGLKKKLIFVAWRMCSRGMFEGEARYVGIITGVYMQGMAVELDGKVWLLVCDPNLAPEFSLRNGALISVRNFQLVHPGFSWIQIDMLVCGCKTSINIKAFSVNDTGCHQKEGLVQAYARASLPTHFIQSQQGIFTEFCKHGRPTVNHEYSQPLLKLIVPISYLMLKCEVIWTSIVKKMLFHEGNLVTNDSMVASPCHGVPSIVRRMISSDDLGCILMGHFKCTSSGKLQLVDATGNVDVVVPDMLSSFHCQGIHEIRKFEVVIEGPSMQFELLQLPCAEPLSCKNIFGQLTTKKISNQLTVYVHFFLEDSICLNAHSDHPCMASGCNTIPEGITHLFRVTHKFPANKFPMFNSEPSLDSSLFVEALLLPYDAIFQDDLKRGPCDIFEKKISGWPAYECNLNDHEKGCSKRVKFVDPSDRGSTATECHVEQAEVGAVFPFSGFSISSSPQIPHFAGYLCCKGGNVLENMHASFGTLLLEFFSDCFMKYQIRIQGKLHKNAFPVGMGPGANATFHRVLLKGRNSCIGVLKHLQCSIAEAAKGINASCEWKDETRRRAGRNHCNGTEHDDLSNRDETCESSDRNSMI</sequence>
<dbReference type="AlphaFoldDB" id="A0A835R0B9"/>
<dbReference type="Pfam" id="PF15491">
    <property type="entry name" value="CTC1_2"/>
    <property type="match status" value="2"/>
</dbReference>
<evidence type="ECO:0000313" key="11">
    <source>
        <dbReference type="Proteomes" id="UP000636800"/>
    </source>
</evidence>
<dbReference type="OrthoDB" id="10250354at2759"/>
<feature type="region of interest" description="Disordered" evidence="9">
    <location>
        <begin position="810"/>
        <end position="838"/>
    </location>
</feature>
<evidence type="ECO:0000256" key="3">
    <source>
        <dbReference type="ARBA" id="ARBA00006332"/>
    </source>
</evidence>
<evidence type="ECO:0000256" key="6">
    <source>
        <dbReference type="ARBA" id="ARBA00022895"/>
    </source>
</evidence>
<dbReference type="GO" id="GO:0010833">
    <property type="term" value="P:telomere maintenance via telomere lengthening"/>
    <property type="evidence" value="ECO:0007669"/>
    <property type="project" value="TreeGrafter"/>
</dbReference>
<dbReference type="GO" id="GO:1990879">
    <property type="term" value="C:CST complex"/>
    <property type="evidence" value="ECO:0007669"/>
    <property type="project" value="TreeGrafter"/>
</dbReference>
<keyword evidence="7" id="KW-0238">DNA-binding</keyword>
<keyword evidence="8" id="KW-0539">Nucleus</keyword>
<keyword evidence="5" id="KW-0158">Chromosome</keyword>